<dbReference type="OrthoDB" id="2015213at2759"/>
<gene>
    <name evidence="1" type="ORF">KVT40_007042</name>
</gene>
<dbReference type="PANTHER" id="PTHR43881">
    <property type="entry name" value="GAMMA-GLUTAMYLTRANSPEPTIDASE (AFU_ORTHOLOGUE AFUA_4G13580)"/>
    <property type="match status" value="1"/>
</dbReference>
<proteinExistence type="predicted"/>
<dbReference type="PANTHER" id="PTHR43881:SF1">
    <property type="entry name" value="GAMMA-GLUTAMYLTRANSPEPTIDASE (AFU_ORTHOLOGUE AFUA_4G13580)"/>
    <property type="match status" value="1"/>
</dbReference>
<name>A0A8K0PD50_9PEZI</name>
<dbReference type="PRINTS" id="PR01210">
    <property type="entry name" value="GGTRANSPTASE"/>
</dbReference>
<evidence type="ECO:0008006" key="3">
    <source>
        <dbReference type="Google" id="ProtNLM"/>
    </source>
</evidence>
<dbReference type="SUPFAM" id="SSF56235">
    <property type="entry name" value="N-terminal nucleophile aminohydrolases (Ntn hydrolases)"/>
    <property type="match status" value="1"/>
</dbReference>
<organism evidence="1 2">
    <name type="scientific">Elsinoe batatas</name>
    <dbReference type="NCBI Taxonomy" id="2601811"/>
    <lineage>
        <taxon>Eukaryota</taxon>
        <taxon>Fungi</taxon>
        <taxon>Dikarya</taxon>
        <taxon>Ascomycota</taxon>
        <taxon>Pezizomycotina</taxon>
        <taxon>Dothideomycetes</taxon>
        <taxon>Dothideomycetidae</taxon>
        <taxon>Myriangiales</taxon>
        <taxon>Elsinoaceae</taxon>
        <taxon>Elsinoe</taxon>
    </lineage>
</organism>
<accession>A0A8K0PD50</accession>
<dbReference type="Gene3D" id="1.10.246.130">
    <property type="match status" value="1"/>
</dbReference>
<keyword evidence="2" id="KW-1185">Reference proteome</keyword>
<dbReference type="InterPro" id="IPR043138">
    <property type="entry name" value="GGT_lsub"/>
</dbReference>
<evidence type="ECO:0000313" key="1">
    <source>
        <dbReference type="EMBL" id="KAG8625291.1"/>
    </source>
</evidence>
<reference evidence="1" key="1">
    <citation type="submission" date="2021-07" db="EMBL/GenBank/DDBJ databases">
        <title>Elsinoe batatas strain:CRI-CJ2 Genome sequencing and assembly.</title>
        <authorList>
            <person name="Huang L."/>
        </authorList>
    </citation>
    <scope>NUCLEOTIDE SEQUENCE</scope>
    <source>
        <strain evidence="1">CRI-CJ2</strain>
    </source>
</reference>
<dbReference type="InterPro" id="IPR043137">
    <property type="entry name" value="GGT_ssub_C"/>
</dbReference>
<dbReference type="AlphaFoldDB" id="A0A8K0PD50"/>
<dbReference type="EMBL" id="JAESVG020000008">
    <property type="protein sequence ID" value="KAG8625291.1"/>
    <property type="molecule type" value="Genomic_DNA"/>
</dbReference>
<protein>
    <recommendedName>
        <fullName evidence="3">Gamma-glutamyltranspeptidase</fullName>
    </recommendedName>
</protein>
<sequence>MPLNTKSVYPAEDPKFVHFASRRSVVHSTKGIVSSTQPLASNCGLRILQQGGNCADAAVATAAGLNMTEPGSTGIGGDMFCLFYNAKTKKVHSLNGSGRAGAQVTVDKVRKDLGIKDGEAGKIPLTSAHSVTVPGAAAGWVDVIEKFGSGKLSMEQILTPAIELGEQGFPVSELMGFYWDKSEQLLRNASPNFREVLKKDPNAKDGVRAPKPGDIMRNPTLANTFRRVAKGGKAGFYTGEIAEELVTVVQDKGGLLTLDDLKNHMNLGSEDTEAISLKFRGQGVKDSHGQQMHDKSSEGVELWEHPPNGQGIVALMALGMLEILEEQGKVKKFAPEDHNTAEYLHAVVEVLRIAFADANWWIADPNVAKVPIKELISKPYLTERAKLFDPKKATPPLDHGSPAHNHSDTVYFAATDSEGNGISFINSNYAGFGTGIVPKGCGFTLQNRGSNFVLGPTDHPNILEPNKRPYHTIIPALITNVSDQSLHSVYGVMGGFMQPQGHLQVLLNMLVFQHTPQTALDAPRVCIGAGMPDAGDVFDRAVYLEEGISKEVAEQLTKLGHKVEFVQGMGRGLFGRGQVIRWHVDEAEGRGVWSAGSDPRGDGHALPYM</sequence>
<dbReference type="InterPro" id="IPR029055">
    <property type="entry name" value="Ntn_hydrolases_N"/>
</dbReference>
<dbReference type="Proteomes" id="UP000809789">
    <property type="component" value="Unassembled WGS sequence"/>
</dbReference>
<dbReference type="Pfam" id="PF01019">
    <property type="entry name" value="G_glu_transpept"/>
    <property type="match status" value="1"/>
</dbReference>
<comment type="caution">
    <text evidence="1">The sequence shown here is derived from an EMBL/GenBank/DDBJ whole genome shotgun (WGS) entry which is preliminary data.</text>
</comment>
<dbReference type="InterPro" id="IPR052896">
    <property type="entry name" value="GGT-like_enzyme"/>
</dbReference>
<dbReference type="Gene3D" id="3.60.20.40">
    <property type="match status" value="1"/>
</dbReference>
<evidence type="ECO:0000313" key="2">
    <source>
        <dbReference type="Proteomes" id="UP000809789"/>
    </source>
</evidence>